<protein>
    <submittedName>
        <fullName evidence="9">Undecaprenyl-phosphate glucose phosphotransferase</fullName>
    </submittedName>
</protein>
<dbReference type="RefSeq" id="WP_353550455.1">
    <property type="nucleotide sequence ID" value="NZ_AP029612.1"/>
</dbReference>
<keyword evidence="3" id="KW-0808">Transferase</keyword>
<keyword evidence="5 7" id="KW-1133">Transmembrane helix</keyword>
<dbReference type="Pfam" id="PF02397">
    <property type="entry name" value="Bac_transf"/>
    <property type="match status" value="1"/>
</dbReference>
<dbReference type="InterPro" id="IPR017475">
    <property type="entry name" value="EPS_sugar_tfrase"/>
</dbReference>
<dbReference type="AlphaFoldDB" id="A0AAT9GHP3"/>
<dbReference type="GO" id="GO:0016020">
    <property type="term" value="C:membrane"/>
    <property type="evidence" value="ECO:0007669"/>
    <property type="project" value="UniProtKB-SubCell"/>
</dbReference>
<feature type="transmembrane region" description="Helical" evidence="7">
    <location>
        <begin position="48"/>
        <end position="68"/>
    </location>
</feature>
<feature type="transmembrane region" description="Helical" evidence="7">
    <location>
        <begin position="106"/>
        <end position="127"/>
    </location>
</feature>
<dbReference type="GO" id="GO:0016780">
    <property type="term" value="F:phosphotransferase activity, for other substituted phosphate groups"/>
    <property type="evidence" value="ECO:0007669"/>
    <property type="project" value="TreeGrafter"/>
</dbReference>
<accession>A0AAT9GHP3</accession>
<feature type="transmembrane region" description="Helical" evidence="7">
    <location>
        <begin position="9"/>
        <end position="28"/>
    </location>
</feature>
<evidence type="ECO:0000256" key="2">
    <source>
        <dbReference type="ARBA" id="ARBA00006464"/>
    </source>
</evidence>
<dbReference type="PANTHER" id="PTHR30576">
    <property type="entry name" value="COLANIC BIOSYNTHESIS UDP-GLUCOSE LIPID CARRIER TRANSFERASE"/>
    <property type="match status" value="1"/>
</dbReference>
<dbReference type="Pfam" id="PF13727">
    <property type="entry name" value="CoA_binding_3"/>
    <property type="match status" value="1"/>
</dbReference>
<comment type="similarity">
    <text evidence="2">Belongs to the bacterial sugar transferase family.</text>
</comment>
<dbReference type="Gene3D" id="3.40.50.720">
    <property type="entry name" value="NAD(P)-binding Rossmann-like Domain"/>
    <property type="match status" value="1"/>
</dbReference>
<proteinExistence type="inferred from homology"/>
<comment type="subcellular location">
    <subcellularLocation>
        <location evidence="1">Membrane</location>
        <topology evidence="1">Multi-pass membrane protein</topology>
    </subcellularLocation>
</comment>
<feature type="transmembrane region" description="Helical" evidence="7">
    <location>
        <begin position="281"/>
        <end position="300"/>
    </location>
</feature>
<feature type="domain" description="Bacterial sugar transferase" evidence="8">
    <location>
        <begin position="276"/>
        <end position="458"/>
    </location>
</feature>
<dbReference type="PANTHER" id="PTHR30576:SF0">
    <property type="entry name" value="UNDECAPRENYL-PHOSPHATE N-ACETYLGALACTOSAMINYL 1-PHOSPHATE TRANSFERASE-RELATED"/>
    <property type="match status" value="1"/>
</dbReference>
<gene>
    <name evidence="9" type="ORF">KACHI17_10490</name>
</gene>
<feature type="transmembrane region" description="Helical" evidence="7">
    <location>
        <begin position="80"/>
        <end position="100"/>
    </location>
</feature>
<evidence type="ECO:0000256" key="6">
    <source>
        <dbReference type="ARBA" id="ARBA00023136"/>
    </source>
</evidence>
<dbReference type="NCBIfam" id="TIGR03025">
    <property type="entry name" value="EPS_sugtrans"/>
    <property type="match status" value="1"/>
</dbReference>
<name>A0AAT9GHP3_9BACT</name>
<dbReference type="EMBL" id="AP029612">
    <property type="protein sequence ID" value="BFG70168.1"/>
    <property type="molecule type" value="Genomic_DNA"/>
</dbReference>
<evidence type="ECO:0000313" key="9">
    <source>
        <dbReference type="EMBL" id="BFG70168.1"/>
    </source>
</evidence>
<evidence type="ECO:0000256" key="4">
    <source>
        <dbReference type="ARBA" id="ARBA00022692"/>
    </source>
</evidence>
<keyword evidence="4 7" id="KW-0812">Transmembrane</keyword>
<reference evidence="9" key="1">
    <citation type="submission" date="2024-02" db="EMBL/GenBank/DDBJ databases">
        <title>Sediminibacterium planktonica sp. nov. and Sediminibacterium longus sp. nov., isolated from surface lake and river water.</title>
        <authorList>
            <person name="Watanabe K."/>
            <person name="Takemine S."/>
            <person name="Ishii Y."/>
            <person name="Ogata Y."/>
            <person name="Shindo C."/>
            <person name="Suda W."/>
        </authorList>
    </citation>
    <scope>NUCLEOTIDE SEQUENCE</scope>
    <source>
        <strain evidence="9">KACHI17</strain>
    </source>
</reference>
<dbReference type="InterPro" id="IPR003362">
    <property type="entry name" value="Bact_transf"/>
</dbReference>
<evidence type="ECO:0000256" key="3">
    <source>
        <dbReference type="ARBA" id="ARBA00022679"/>
    </source>
</evidence>
<evidence type="ECO:0000259" key="8">
    <source>
        <dbReference type="Pfam" id="PF02397"/>
    </source>
</evidence>
<evidence type="ECO:0000256" key="1">
    <source>
        <dbReference type="ARBA" id="ARBA00004141"/>
    </source>
</evidence>
<evidence type="ECO:0000256" key="5">
    <source>
        <dbReference type="ARBA" id="ARBA00022989"/>
    </source>
</evidence>
<keyword evidence="6 7" id="KW-0472">Membrane</keyword>
<sequence length="463" mass="53314">MYSTNKKIAWWYILSDYLFTACSTYLFFHYVAKDLLTTSFIKEGPLLYTLILIPFGWLLFFAFVGSYQQSLYEKSRLNEMTATFIHVLLGTLISCILISIEASVFFTYLLYYFAISFLLLFSGRLIILHTFKRAILNGKLIFNALIIGNNQYAVQAYQEVQKNFRYLGIRVTGYITTGIDKGNGLSKWLPNLGTITDLQVLIREKQIDKVILALDKNENAVINDILYRLSDSETDIKLVADTLDILSGSVKTNNVFTASLIDIRSNPLSAWQQNVKRLTDILISLFALIVLSPLYVFIAIRTALSSKGGIFYVQQRIGYKGKPFLIYKFRSMVADAEKDGPMLSSDDDPRITRWGKFMRKWRLDELPQLWNILKGDMSLIGPRPERKVYIDQINLKTPYYRYLLQMKPGLTSWGMVQFGYASSVDEMIERMKYDLIYIENASLLLDFKIMIHTLRIILSGKGK</sequence>
<organism evidence="9">
    <name type="scientific">Sediminibacterium sp. KACHI17</name>
    <dbReference type="NCBI Taxonomy" id="1751071"/>
    <lineage>
        <taxon>Bacteria</taxon>
        <taxon>Pseudomonadati</taxon>
        <taxon>Bacteroidota</taxon>
        <taxon>Chitinophagia</taxon>
        <taxon>Chitinophagales</taxon>
        <taxon>Chitinophagaceae</taxon>
        <taxon>Sediminibacterium</taxon>
    </lineage>
</organism>
<evidence type="ECO:0000256" key="7">
    <source>
        <dbReference type="SAM" id="Phobius"/>
    </source>
</evidence>